<evidence type="ECO:0000259" key="9">
    <source>
        <dbReference type="PROSITE" id="PS51677"/>
    </source>
</evidence>
<dbReference type="CDD" id="cd10962">
    <property type="entry name" value="CE4_GT2-like"/>
    <property type="match status" value="1"/>
</dbReference>
<evidence type="ECO:0000256" key="3">
    <source>
        <dbReference type="ARBA" id="ARBA00010973"/>
    </source>
</evidence>
<dbReference type="InterPro" id="IPR002509">
    <property type="entry name" value="NODB_dom"/>
</dbReference>
<evidence type="ECO:0000313" key="11">
    <source>
        <dbReference type="EMBL" id="GIU67878.1"/>
    </source>
</evidence>
<name>A0ABQ4PYV5_9PROT</name>
<keyword evidence="8" id="KW-0472">Membrane</keyword>
<feature type="transmembrane region" description="Helical" evidence="8">
    <location>
        <begin position="549"/>
        <end position="570"/>
    </location>
</feature>
<dbReference type="InterPro" id="IPR029044">
    <property type="entry name" value="Nucleotide-diphossugar_trans"/>
</dbReference>
<gene>
    <name evidence="11" type="ORF">PsB1_2032</name>
</gene>
<dbReference type="InterPro" id="IPR017853">
    <property type="entry name" value="GH"/>
</dbReference>
<dbReference type="Gene3D" id="3.90.550.10">
    <property type="entry name" value="Spore Coat Polysaccharide Biosynthesis Protein SpsA, Chain A"/>
    <property type="match status" value="1"/>
</dbReference>
<feature type="domain" description="GH18" evidence="10">
    <location>
        <begin position="1"/>
        <end position="247"/>
    </location>
</feature>
<dbReference type="PANTHER" id="PTHR43630">
    <property type="entry name" value="POLY-BETA-1,6-N-ACETYL-D-GLUCOSAMINE SYNTHASE"/>
    <property type="match status" value="1"/>
</dbReference>
<evidence type="ECO:0000256" key="5">
    <source>
        <dbReference type="ARBA" id="ARBA00022676"/>
    </source>
</evidence>
<proteinExistence type="inferred from homology"/>
<dbReference type="SUPFAM" id="SSF53448">
    <property type="entry name" value="Nucleotide-diphospho-sugar transferases"/>
    <property type="match status" value="1"/>
</dbReference>
<evidence type="ECO:0000313" key="12">
    <source>
        <dbReference type="Proteomes" id="UP001161064"/>
    </source>
</evidence>
<dbReference type="InterPro" id="IPR011330">
    <property type="entry name" value="Glyco_hydro/deAcase_b/a-brl"/>
</dbReference>
<feature type="domain" description="NodB homology" evidence="9">
    <location>
        <begin position="312"/>
        <end position="505"/>
    </location>
</feature>
<dbReference type="CDD" id="cd06423">
    <property type="entry name" value="CESA_like"/>
    <property type="match status" value="1"/>
</dbReference>
<keyword evidence="5" id="KW-0328">Glycosyltransferase</keyword>
<reference evidence="11" key="1">
    <citation type="submission" date="2021-05" db="EMBL/GenBank/DDBJ databases">
        <authorList>
            <person name="Tanabe Y."/>
        </authorList>
    </citation>
    <scope>NUCLEOTIDE SEQUENCE</scope>
    <source>
        <strain evidence="11">BOTRYCO-1</strain>
    </source>
</reference>
<comment type="similarity">
    <text evidence="2">Belongs to the glycosyltransferase 2 family.</text>
</comment>
<keyword evidence="12" id="KW-1185">Reference proteome</keyword>
<dbReference type="InterPro" id="IPR001173">
    <property type="entry name" value="Glyco_trans_2-like"/>
</dbReference>
<feature type="transmembrane region" description="Helical" evidence="8">
    <location>
        <begin position="884"/>
        <end position="903"/>
    </location>
</feature>
<dbReference type="Pfam" id="PF01522">
    <property type="entry name" value="Polysacc_deac_1"/>
    <property type="match status" value="1"/>
</dbReference>
<keyword evidence="6 11" id="KW-0808">Transferase</keyword>
<comment type="similarity">
    <text evidence="3">Belongs to the polysaccharide deacetylase family.</text>
</comment>
<evidence type="ECO:0000256" key="8">
    <source>
        <dbReference type="SAM" id="Phobius"/>
    </source>
</evidence>
<dbReference type="PROSITE" id="PS51677">
    <property type="entry name" value="NODB"/>
    <property type="match status" value="1"/>
</dbReference>
<comment type="function">
    <text evidence="1">Is involved in generating a small heat-stable compound (Nod), an acylated oligomer of N-acetylglucosamine, that stimulates mitosis in various plant protoplasts.</text>
</comment>
<dbReference type="SUPFAM" id="SSF88713">
    <property type="entry name" value="Glycoside hydrolase/deacetylase"/>
    <property type="match status" value="1"/>
</dbReference>
<keyword evidence="8" id="KW-1133">Transmembrane helix</keyword>
<dbReference type="Proteomes" id="UP001161064">
    <property type="component" value="Unassembled WGS sequence"/>
</dbReference>
<evidence type="ECO:0000256" key="7">
    <source>
        <dbReference type="ARBA" id="ARBA00032976"/>
    </source>
</evidence>
<dbReference type="Gene3D" id="3.20.20.370">
    <property type="entry name" value="Glycoside hydrolase/deacetylase"/>
    <property type="match status" value="1"/>
</dbReference>
<reference evidence="11" key="2">
    <citation type="journal article" date="2023" name="ISME Commun">
        <title>Characterization of a bloom-associated alphaproteobacterial lineage, 'Candidatus Phycosocius': insights into freshwater algal-bacterial interactions.</title>
        <authorList>
            <person name="Tanabe Y."/>
            <person name="Yamaguchi H."/>
            <person name="Yoshida M."/>
            <person name="Kai A."/>
            <person name="Okazaki Y."/>
        </authorList>
    </citation>
    <scope>NUCLEOTIDE SEQUENCE</scope>
    <source>
        <strain evidence="11">BOTRYCO-1</strain>
    </source>
</reference>
<evidence type="ECO:0000256" key="4">
    <source>
        <dbReference type="ARBA" id="ARBA00020071"/>
    </source>
</evidence>
<dbReference type="InterPro" id="IPR029070">
    <property type="entry name" value="Chitinase_insertion_sf"/>
</dbReference>
<organism evidence="11 12">
    <name type="scientific">Candidatus Phycosocius spiralis</name>
    <dbReference type="NCBI Taxonomy" id="2815099"/>
    <lineage>
        <taxon>Bacteria</taxon>
        <taxon>Pseudomonadati</taxon>
        <taxon>Pseudomonadota</taxon>
        <taxon>Alphaproteobacteria</taxon>
        <taxon>Caulobacterales</taxon>
        <taxon>Caulobacterales incertae sedis</taxon>
        <taxon>Candidatus Phycosocius</taxon>
    </lineage>
</organism>
<feature type="transmembrane region" description="Helical" evidence="8">
    <location>
        <begin position="838"/>
        <end position="864"/>
    </location>
</feature>
<dbReference type="InterPro" id="IPR001223">
    <property type="entry name" value="Glyco_hydro18_cat"/>
</dbReference>
<evidence type="ECO:0000256" key="2">
    <source>
        <dbReference type="ARBA" id="ARBA00006739"/>
    </source>
</evidence>
<dbReference type="Pfam" id="PF00535">
    <property type="entry name" value="Glycos_transf_2"/>
    <property type="match status" value="1"/>
</dbReference>
<sequence length="961" mass="107433">MIQNLSHEKWDIVTLSKIFKDPVFRKKFIIEIKNYAVQHHFSGIVFDFEDFPKELHQIYPIFLKEAKKELIINQLLLAITVPVADDQWDLKSYSRICDKIILMDYDQHWVGGPAGPIASQSWFVQGLNKAIKAIGSDKTIVAIGNYAYDWAHDGHRKTEAQANTIEEAWLNAHDNAAAIQFDPEIGNSSFNYEEAGVPHQVWLLDASSFYNQVKAAETAGVSGIALWRLGSEDPSIWNVMKTIGTNNRPDLSTLQSVSNVEVEGNGEVFRISEVPKLGRRQVQYNKDGLIVNETFQSLPTPYVINRKMGGDHLLALTFDDGPDGVWTPKILDILKKEKAQATFFVIGENALLHAPILNRIIEEGHEIGNHSYTHPNLANVTEEGTKIELNLTERLVEAYTGRAMNLFRAPYFGDAEPTTPNELIPALNAQNLGYTNVGLHVDPGDWLKPGVEFIVHSTLHQVMSANADRSGQIILLHDSGGDREQTVKALPLIIEALRAKGYRFVTVSQLMGRPTHEIMPKVKGEDLASVREDIGVFLLVASVKFSLKILFIIAIMLGIVRALALTILAIRQKIKSRDLIPPNINPDLFVSVIIPAYNEEKVIASSIERVLQSENANIEIIIANDGSTDRTSQIVRDKFAHEPKITLLDFENGGKASALNKALKCANGKVIVALDADTQFEKSTIAKLVRWFEDESIGAVAGNAMVGNANNLVTKWQAIEYVTAQNLERRALAGFDAITVVPGAVGAWRKAALTSVNHYPEDTIAEDQDLTIAIQRKGWKVIYDDDAYAWTEAPESFKALEKQRFRWAFGTLQCLWKHRSIFKDMKPKGLALIGLPQAWLFQIIFSLISPLIDLMLVLSLIGTMNKVHQHGIAATQTDLILMSFYWVGFLMVDIGCGFIAYRLEKQAKNYPVFLLVIQRIVYRQIMYSVVIKAFFSAITGLWTGWGKLERTGRVKLENATT</sequence>
<dbReference type="Gene3D" id="3.10.50.10">
    <property type="match status" value="1"/>
</dbReference>
<protein>
    <recommendedName>
        <fullName evidence="4">Chitooligosaccharide deacetylase</fullName>
    </recommendedName>
    <alternativeName>
        <fullName evidence="7">Nodulation protein B</fullName>
    </alternativeName>
</protein>
<dbReference type="Pfam" id="PF00704">
    <property type="entry name" value="Glyco_hydro_18"/>
    <property type="match status" value="1"/>
</dbReference>
<feature type="transmembrane region" description="Helical" evidence="8">
    <location>
        <begin position="924"/>
        <end position="945"/>
    </location>
</feature>
<dbReference type="SUPFAM" id="SSF51445">
    <property type="entry name" value="(Trans)glycosidases"/>
    <property type="match status" value="1"/>
</dbReference>
<evidence type="ECO:0000256" key="6">
    <source>
        <dbReference type="ARBA" id="ARBA00022679"/>
    </source>
</evidence>
<dbReference type="PROSITE" id="PS51910">
    <property type="entry name" value="GH18_2"/>
    <property type="match status" value="1"/>
</dbReference>
<dbReference type="GO" id="GO:0016740">
    <property type="term" value="F:transferase activity"/>
    <property type="evidence" value="ECO:0007669"/>
    <property type="project" value="UniProtKB-KW"/>
</dbReference>
<evidence type="ECO:0000256" key="1">
    <source>
        <dbReference type="ARBA" id="ARBA00003236"/>
    </source>
</evidence>
<dbReference type="EMBL" id="BPFZ01000015">
    <property type="protein sequence ID" value="GIU67878.1"/>
    <property type="molecule type" value="Genomic_DNA"/>
</dbReference>
<keyword evidence="8" id="KW-0812">Transmembrane</keyword>
<dbReference type="PANTHER" id="PTHR43630:SF1">
    <property type="entry name" value="POLY-BETA-1,6-N-ACETYL-D-GLUCOSAMINE SYNTHASE"/>
    <property type="match status" value="1"/>
</dbReference>
<evidence type="ECO:0000259" key="10">
    <source>
        <dbReference type="PROSITE" id="PS51910"/>
    </source>
</evidence>
<accession>A0ABQ4PYV5</accession>
<comment type="caution">
    <text evidence="11">The sequence shown here is derived from an EMBL/GenBank/DDBJ whole genome shotgun (WGS) entry which is preliminary data.</text>
</comment>
<dbReference type="Gene3D" id="3.20.20.80">
    <property type="entry name" value="Glycosidases"/>
    <property type="match status" value="1"/>
</dbReference>